<evidence type="ECO:0000313" key="3">
    <source>
        <dbReference type="WBParaSite" id="SVE_0584000.1"/>
    </source>
</evidence>
<keyword evidence="2" id="KW-1185">Reference proteome</keyword>
<proteinExistence type="predicted"/>
<feature type="compositionally biased region" description="Acidic residues" evidence="1">
    <location>
        <begin position="77"/>
        <end position="100"/>
    </location>
</feature>
<feature type="compositionally biased region" description="Acidic residues" evidence="1">
    <location>
        <begin position="7"/>
        <end position="20"/>
    </location>
</feature>
<dbReference type="WBParaSite" id="SVE_0584000.1">
    <property type="protein sequence ID" value="SVE_0584000.1"/>
    <property type="gene ID" value="SVE_0584000"/>
</dbReference>
<sequence length="483" mass="56237">MSTSSDISDDFEECEEDIEDTTISSSILEDVSYEEYEEIGDDENVFSCESDTKITINLATQHNEINLEKTISLHVESDDEHTDEESNYDSDDESSTELSDELNSSKNEYKSSPNNSDNNKENKGESTQVFLKCSKIYTGSSECINNPQNNKNFISNNEKTIEILDTTVNKVNDDINNKFDEKYYNNKGNQEDDSEEEEEGSENEEEDEEEEEEINNCIPNSISTAIFNYIRWSKVSKIDEYDYIYQNKSSEESEEDEEEQGEIASESEKDNEEVSSLKSNNNLIKDLNKQYDMNVIETNSNILKDNFITDNKYNDNIEFNSKTINIIPVNDKNIANDLKIYPKKYNAVDDKNFEQNLFKEIVNDEIETNECKNTADMSYTILLPSSNERVNKIENLCDMNNEFDDLRNSLEIENEILYEMLFRWLIKKIKKLKQIEGEVDIEYFKKLFGENMKDVKNDYPDAYDKLYTLCMNKVRNAIANEEY</sequence>
<organism evidence="2 3">
    <name type="scientific">Strongyloides venezuelensis</name>
    <name type="common">Threadworm</name>
    <dbReference type="NCBI Taxonomy" id="75913"/>
    <lineage>
        <taxon>Eukaryota</taxon>
        <taxon>Metazoa</taxon>
        <taxon>Ecdysozoa</taxon>
        <taxon>Nematoda</taxon>
        <taxon>Chromadorea</taxon>
        <taxon>Rhabditida</taxon>
        <taxon>Tylenchina</taxon>
        <taxon>Panagrolaimomorpha</taxon>
        <taxon>Strongyloidoidea</taxon>
        <taxon>Strongyloididae</taxon>
        <taxon>Strongyloides</taxon>
    </lineage>
</organism>
<feature type="region of interest" description="Disordered" evidence="1">
    <location>
        <begin position="76"/>
        <end position="125"/>
    </location>
</feature>
<accession>A0A0K0FAI5</accession>
<dbReference type="STRING" id="75913.A0A0K0FAI5"/>
<protein>
    <submittedName>
        <fullName evidence="3">Asparagine-rich antigen</fullName>
    </submittedName>
</protein>
<feature type="region of interest" description="Disordered" evidence="1">
    <location>
        <begin position="179"/>
        <end position="217"/>
    </location>
</feature>
<evidence type="ECO:0000313" key="2">
    <source>
        <dbReference type="Proteomes" id="UP000035680"/>
    </source>
</evidence>
<feature type="region of interest" description="Disordered" evidence="1">
    <location>
        <begin position="1"/>
        <end position="30"/>
    </location>
</feature>
<reference evidence="2" key="1">
    <citation type="submission" date="2014-07" db="EMBL/GenBank/DDBJ databases">
        <authorList>
            <person name="Martin A.A"/>
            <person name="De Silva N."/>
        </authorList>
    </citation>
    <scope>NUCLEOTIDE SEQUENCE</scope>
</reference>
<dbReference type="AlphaFoldDB" id="A0A0K0FAI5"/>
<feature type="region of interest" description="Disordered" evidence="1">
    <location>
        <begin position="248"/>
        <end position="277"/>
    </location>
</feature>
<feature type="compositionally biased region" description="Acidic residues" evidence="1">
    <location>
        <begin position="252"/>
        <end position="261"/>
    </location>
</feature>
<reference evidence="3" key="2">
    <citation type="submission" date="2015-08" db="UniProtKB">
        <authorList>
            <consortium name="WormBaseParasite"/>
        </authorList>
    </citation>
    <scope>IDENTIFICATION</scope>
</reference>
<feature type="compositionally biased region" description="Acidic residues" evidence="1">
    <location>
        <begin position="191"/>
        <end position="214"/>
    </location>
</feature>
<dbReference type="Proteomes" id="UP000035680">
    <property type="component" value="Unassembled WGS sequence"/>
</dbReference>
<name>A0A0K0FAI5_STRVS</name>
<evidence type="ECO:0000256" key="1">
    <source>
        <dbReference type="SAM" id="MobiDB-lite"/>
    </source>
</evidence>